<organism evidence="1 2">
    <name type="scientific">Sphingobium nicotianae</name>
    <dbReference type="NCBI Taxonomy" id="2782607"/>
    <lineage>
        <taxon>Bacteria</taxon>
        <taxon>Pseudomonadati</taxon>
        <taxon>Pseudomonadota</taxon>
        <taxon>Alphaproteobacteria</taxon>
        <taxon>Sphingomonadales</taxon>
        <taxon>Sphingomonadaceae</taxon>
        <taxon>Sphingobium</taxon>
    </lineage>
</organism>
<keyword evidence="2" id="KW-1185">Reference proteome</keyword>
<evidence type="ECO:0000313" key="2">
    <source>
        <dbReference type="Proteomes" id="UP001138757"/>
    </source>
</evidence>
<proteinExistence type="predicted"/>
<dbReference type="Gene3D" id="1.20.120.330">
    <property type="entry name" value="Nucleotidyltransferases domain 2"/>
    <property type="match status" value="1"/>
</dbReference>
<evidence type="ECO:0000313" key="1">
    <source>
        <dbReference type="EMBL" id="MBT2189412.1"/>
    </source>
</evidence>
<dbReference type="AlphaFoldDB" id="A0A9X1DGA3"/>
<dbReference type="RefSeq" id="WP_214625668.1">
    <property type="nucleotide sequence ID" value="NZ_JAHGAW010000018.1"/>
</dbReference>
<name>A0A9X1DGA3_9SPHN</name>
<dbReference type="Proteomes" id="UP001138757">
    <property type="component" value="Unassembled WGS sequence"/>
</dbReference>
<sequence length="73" mass="8613">MKTDLSHLPANKRRELDRVVQKDAYVKARYSKHYRISKDELEWLGQHVEELGQAVHDVCKKRIAELRSQALQV</sequence>
<accession>A0A9X1DGA3</accession>
<comment type="caution">
    <text evidence="1">The sequence shown here is derived from an EMBL/GenBank/DDBJ whole genome shotgun (WGS) entry which is preliminary data.</text>
</comment>
<protein>
    <submittedName>
        <fullName evidence="1">Uncharacterized protein</fullName>
    </submittedName>
</protein>
<reference evidence="1" key="1">
    <citation type="submission" date="2021-05" db="EMBL/GenBank/DDBJ databases">
        <title>Genome of Sphingobium sp. strain.</title>
        <authorList>
            <person name="Fan R."/>
        </authorList>
    </citation>
    <scope>NUCLEOTIDE SEQUENCE</scope>
    <source>
        <strain evidence="1">H33</strain>
    </source>
</reference>
<dbReference type="EMBL" id="JAHGAW010000018">
    <property type="protein sequence ID" value="MBT2189412.1"/>
    <property type="molecule type" value="Genomic_DNA"/>
</dbReference>
<gene>
    <name evidence="1" type="ORF">KK488_20870</name>
</gene>